<accession>A0A4U5LT71</accession>
<keyword evidence="2" id="KW-1185">Reference proteome</keyword>
<reference evidence="1 2" key="2">
    <citation type="journal article" date="2019" name="G3 (Bethesda)">
        <title>Hybrid Assembly of the Genome of the Entomopathogenic Nematode Steinernema carpocapsae Identifies the X-Chromosome.</title>
        <authorList>
            <person name="Serra L."/>
            <person name="Macchietto M."/>
            <person name="Macias-Munoz A."/>
            <person name="McGill C.J."/>
            <person name="Rodriguez I.M."/>
            <person name="Rodriguez B."/>
            <person name="Murad R."/>
            <person name="Mortazavi A."/>
        </authorList>
    </citation>
    <scope>NUCLEOTIDE SEQUENCE [LARGE SCALE GENOMIC DNA]</scope>
    <source>
        <strain evidence="1 2">ALL</strain>
    </source>
</reference>
<dbReference type="EMBL" id="AZBU02000012">
    <property type="protein sequence ID" value="TKR59253.1"/>
    <property type="molecule type" value="Genomic_DNA"/>
</dbReference>
<dbReference type="AlphaFoldDB" id="A0A4U5LT71"/>
<proteinExistence type="predicted"/>
<comment type="caution">
    <text evidence="1">The sequence shown here is derived from an EMBL/GenBank/DDBJ whole genome shotgun (WGS) entry which is preliminary data.</text>
</comment>
<dbReference type="Proteomes" id="UP000298663">
    <property type="component" value="Unassembled WGS sequence"/>
</dbReference>
<name>A0A4U5LT71_STECR</name>
<protein>
    <submittedName>
        <fullName evidence="1">Uncharacterized protein</fullName>
    </submittedName>
</protein>
<sequence>MAALLTSDSGDFSEELGIRGLEDVELRGRGLAKGVFDLVERTFEGFGEEEEAAVKLGVLEHCGNEKNAVFGLD</sequence>
<evidence type="ECO:0000313" key="2">
    <source>
        <dbReference type="Proteomes" id="UP000298663"/>
    </source>
</evidence>
<organism evidence="1 2">
    <name type="scientific">Steinernema carpocapsae</name>
    <name type="common">Entomopathogenic nematode</name>
    <dbReference type="NCBI Taxonomy" id="34508"/>
    <lineage>
        <taxon>Eukaryota</taxon>
        <taxon>Metazoa</taxon>
        <taxon>Ecdysozoa</taxon>
        <taxon>Nematoda</taxon>
        <taxon>Chromadorea</taxon>
        <taxon>Rhabditida</taxon>
        <taxon>Tylenchina</taxon>
        <taxon>Panagrolaimomorpha</taxon>
        <taxon>Strongyloidoidea</taxon>
        <taxon>Steinernematidae</taxon>
        <taxon>Steinernema</taxon>
    </lineage>
</organism>
<gene>
    <name evidence="1" type="ORF">L596_028953</name>
</gene>
<evidence type="ECO:0000313" key="1">
    <source>
        <dbReference type="EMBL" id="TKR59253.1"/>
    </source>
</evidence>
<reference evidence="1 2" key="1">
    <citation type="journal article" date="2015" name="Genome Biol.">
        <title>Comparative genomics of Steinernema reveals deeply conserved gene regulatory networks.</title>
        <authorList>
            <person name="Dillman A.R."/>
            <person name="Macchietto M."/>
            <person name="Porter C.F."/>
            <person name="Rogers A."/>
            <person name="Williams B."/>
            <person name="Antoshechkin I."/>
            <person name="Lee M.M."/>
            <person name="Goodwin Z."/>
            <person name="Lu X."/>
            <person name="Lewis E.E."/>
            <person name="Goodrich-Blair H."/>
            <person name="Stock S.P."/>
            <person name="Adams B.J."/>
            <person name="Sternberg P.W."/>
            <person name="Mortazavi A."/>
        </authorList>
    </citation>
    <scope>NUCLEOTIDE SEQUENCE [LARGE SCALE GENOMIC DNA]</scope>
    <source>
        <strain evidence="1 2">ALL</strain>
    </source>
</reference>